<dbReference type="Proteomes" id="UP000502117">
    <property type="component" value="Chromosome"/>
</dbReference>
<dbReference type="PANTHER" id="PTHR43327:SF10">
    <property type="entry name" value="STOMATIN-LIKE PROTEIN 2, MITOCHONDRIAL"/>
    <property type="match status" value="1"/>
</dbReference>
<reference evidence="5 6" key="1">
    <citation type="submission" date="2019-11" db="EMBL/GenBank/DDBJ databases">
        <title>Complete Genome Sequence of Shewanella chilikensis Strain DC57, Isolated from Corroded Seal Rings at a floating production facility in Australia.</title>
        <authorList>
            <person name="Salgar-Chaparro S.J."/>
            <person name="Castillo-Villamizar G.A."/>
            <person name="Poehlein A."/>
            <person name="Daniel R."/>
            <person name="Machuca L."/>
        </authorList>
    </citation>
    <scope>NUCLEOTIDE SEQUENCE [LARGE SCALE GENOMIC DNA]</scope>
    <source>
        <strain evidence="5 6">DC57</strain>
    </source>
</reference>
<feature type="domain" description="Band 7" evidence="4">
    <location>
        <begin position="29"/>
        <end position="187"/>
    </location>
</feature>
<dbReference type="InterPro" id="IPR036013">
    <property type="entry name" value="Band_7/SPFH_dom_sf"/>
</dbReference>
<dbReference type="GO" id="GO:0005886">
    <property type="term" value="C:plasma membrane"/>
    <property type="evidence" value="ECO:0007669"/>
    <property type="project" value="UniProtKB-ARBA"/>
</dbReference>
<dbReference type="FunFam" id="3.30.479.30:FF:000004">
    <property type="entry name" value="Putative membrane protease family, stomatin"/>
    <property type="match status" value="1"/>
</dbReference>
<name>A0A6G7LMH8_9GAMM</name>
<keyword evidence="3" id="KW-0812">Transmembrane</keyword>
<evidence type="ECO:0000259" key="4">
    <source>
        <dbReference type="SMART" id="SM00244"/>
    </source>
</evidence>
<dbReference type="PANTHER" id="PTHR43327">
    <property type="entry name" value="STOMATIN-LIKE PROTEIN 2, MITOCHONDRIAL"/>
    <property type="match status" value="1"/>
</dbReference>
<keyword evidence="3" id="KW-0472">Membrane</keyword>
<evidence type="ECO:0000313" key="6">
    <source>
        <dbReference type="Proteomes" id="UP000502117"/>
    </source>
</evidence>
<protein>
    <submittedName>
        <fullName evidence="5">Paraslipin</fullName>
    </submittedName>
</protein>
<dbReference type="PRINTS" id="PR00721">
    <property type="entry name" value="STOMATIN"/>
</dbReference>
<dbReference type="Gene3D" id="3.30.479.30">
    <property type="entry name" value="Band 7 domain"/>
    <property type="match status" value="1"/>
</dbReference>
<dbReference type="SMART" id="SM00244">
    <property type="entry name" value="PHB"/>
    <property type="match status" value="1"/>
</dbReference>
<evidence type="ECO:0000256" key="2">
    <source>
        <dbReference type="ARBA" id="ARBA00008164"/>
    </source>
</evidence>
<evidence type="ECO:0000256" key="3">
    <source>
        <dbReference type="SAM" id="Phobius"/>
    </source>
</evidence>
<proteinExistence type="inferred from homology"/>
<dbReference type="InterPro" id="IPR032435">
    <property type="entry name" value="STML2-like_C"/>
</dbReference>
<feature type="transmembrane region" description="Helical" evidence="3">
    <location>
        <begin position="12"/>
        <end position="28"/>
    </location>
</feature>
<dbReference type="SUPFAM" id="SSF117892">
    <property type="entry name" value="Band 7/SPFH domain"/>
    <property type="match status" value="1"/>
</dbReference>
<evidence type="ECO:0000256" key="1">
    <source>
        <dbReference type="ARBA" id="ARBA00004167"/>
    </source>
</evidence>
<dbReference type="InterPro" id="IPR001107">
    <property type="entry name" value="Band_7"/>
</dbReference>
<comment type="subcellular location">
    <subcellularLocation>
        <location evidence="1">Membrane</location>
        <topology evidence="1">Single-pass membrane protein</topology>
    </subcellularLocation>
</comment>
<dbReference type="Pfam" id="PF16200">
    <property type="entry name" value="Band_7_C"/>
    <property type="match status" value="1"/>
</dbReference>
<dbReference type="InterPro" id="IPR050710">
    <property type="entry name" value="Band7/mec-2_domain"/>
</dbReference>
<evidence type="ECO:0000313" key="5">
    <source>
        <dbReference type="EMBL" id="QIJ03026.1"/>
    </source>
</evidence>
<dbReference type="RefSeq" id="WP_165564334.1">
    <property type="nucleotide sequence ID" value="NZ_CP045857.1"/>
</dbReference>
<keyword evidence="3" id="KW-1133">Transmembrane helix</keyword>
<sequence length="318" mass="35358">MNLGQIDTDMIVLGIWGLIFLVFIIKLFQSIRLVPTKSAFIVERLGKYHMTLDAGFHALLPFIDKVAYIHDLKEETIDVPPQECFSSDEVNVEVDGVIYISVVDPVKASYGVTDYRYAAIQLAQTTTRSVIGTLELDRTFEERDLISAKVVEVLDQAGATWGIRVHRYEIKNITPPETVKNAMEMQVNAERERRALLAKSEGDKQSKINRSEGLKQEMINHSEGEMQRRINEAEGKAEEILAIARATAGSIEKLAEVIAAPGGKNALRMQLGEQYLAQLSGLSKPGSKIVLPGNMVDFESWMASIGLTEENNIIPPRS</sequence>
<dbReference type="Pfam" id="PF01145">
    <property type="entry name" value="Band_7"/>
    <property type="match status" value="1"/>
</dbReference>
<dbReference type="InterPro" id="IPR001972">
    <property type="entry name" value="Stomatin_HflK_fam"/>
</dbReference>
<dbReference type="GO" id="GO:0098552">
    <property type="term" value="C:side of membrane"/>
    <property type="evidence" value="ECO:0007669"/>
    <property type="project" value="UniProtKB-ARBA"/>
</dbReference>
<accession>A0A6G7LMH8</accession>
<organism evidence="5 6">
    <name type="scientific">Shewanella chilikensis</name>
    <dbReference type="NCBI Taxonomy" id="558541"/>
    <lineage>
        <taxon>Bacteria</taxon>
        <taxon>Pseudomonadati</taxon>
        <taxon>Pseudomonadota</taxon>
        <taxon>Gammaproteobacteria</taxon>
        <taxon>Alteromonadales</taxon>
        <taxon>Shewanellaceae</taxon>
        <taxon>Shewanella</taxon>
    </lineage>
</organism>
<dbReference type="CDD" id="cd08829">
    <property type="entry name" value="SPFH_paraslipin"/>
    <property type="match status" value="1"/>
</dbReference>
<dbReference type="AlphaFoldDB" id="A0A6G7LMH8"/>
<dbReference type="EMBL" id="CP045857">
    <property type="protein sequence ID" value="QIJ03026.1"/>
    <property type="molecule type" value="Genomic_DNA"/>
</dbReference>
<comment type="similarity">
    <text evidence="2">Belongs to the band 7/mec-2 family.</text>
</comment>
<dbReference type="KEGG" id="schk:GII14_01770"/>
<gene>
    <name evidence="5" type="ORF">GII14_01770</name>
</gene>